<evidence type="ECO:0000313" key="3">
    <source>
        <dbReference type="Proteomes" id="UP001596122"/>
    </source>
</evidence>
<feature type="domain" description="Metallo-beta-lactamase" evidence="1">
    <location>
        <begin position="20"/>
        <end position="181"/>
    </location>
</feature>
<evidence type="ECO:0000259" key="1">
    <source>
        <dbReference type="SMART" id="SM00849"/>
    </source>
</evidence>
<dbReference type="RefSeq" id="WP_340270039.1">
    <property type="nucleotide sequence ID" value="NZ_JBBEOG010000005.1"/>
</dbReference>
<comment type="caution">
    <text evidence="2">The sequence shown here is derived from an EMBL/GenBank/DDBJ whole genome shotgun (WGS) entry which is preliminary data.</text>
</comment>
<dbReference type="PANTHER" id="PTHR23131">
    <property type="entry name" value="ENDORIBONUCLEASE LACTB2"/>
    <property type="match status" value="1"/>
</dbReference>
<dbReference type="PANTHER" id="PTHR23131:SF0">
    <property type="entry name" value="ENDORIBONUCLEASE LACTB2"/>
    <property type="match status" value="1"/>
</dbReference>
<dbReference type="Gene3D" id="3.60.15.10">
    <property type="entry name" value="Ribonuclease Z/Hydroxyacylglutathione hydrolase-like"/>
    <property type="match status" value="1"/>
</dbReference>
<dbReference type="SMART" id="SM00849">
    <property type="entry name" value="Lactamase_B"/>
    <property type="match status" value="1"/>
</dbReference>
<accession>A0ABW0GQM1</accession>
<protein>
    <submittedName>
        <fullName evidence="2">MBL fold metallo-hydrolase</fullName>
    </submittedName>
</protein>
<dbReference type="InterPro" id="IPR001279">
    <property type="entry name" value="Metallo-B-lactamas"/>
</dbReference>
<dbReference type="InterPro" id="IPR050662">
    <property type="entry name" value="Sec-metab_biosynth-thioest"/>
</dbReference>
<reference evidence="3" key="1">
    <citation type="journal article" date="2019" name="Int. J. Syst. Evol. Microbiol.">
        <title>The Global Catalogue of Microorganisms (GCM) 10K type strain sequencing project: providing services to taxonomists for standard genome sequencing and annotation.</title>
        <authorList>
            <consortium name="The Broad Institute Genomics Platform"/>
            <consortium name="The Broad Institute Genome Sequencing Center for Infectious Disease"/>
            <person name="Wu L."/>
            <person name="Ma J."/>
        </authorList>
    </citation>
    <scope>NUCLEOTIDE SEQUENCE [LARGE SCALE GENOMIC DNA]</scope>
    <source>
        <strain evidence="3">CCUG 43114</strain>
    </source>
</reference>
<name>A0ABW0GQM1_9MICO</name>
<dbReference type="Proteomes" id="UP001596122">
    <property type="component" value="Unassembled WGS sequence"/>
</dbReference>
<proteinExistence type="predicted"/>
<gene>
    <name evidence="2" type="ORF">ACFPJ6_14270</name>
</gene>
<organism evidence="2 3">
    <name type="scientific">Aquipuribacter nitratireducens</name>
    <dbReference type="NCBI Taxonomy" id="650104"/>
    <lineage>
        <taxon>Bacteria</taxon>
        <taxon>Bacillati</taxon>
        <taxon>Actinomycetota</taxon>
        <taxon>Actinomycetes</taxon>
        <taxon>Micrococcales</taxon>
        <taxon>Intrasporangiaceae</taxon>
        <taxon>Aquipuribacter</taxon>
    </lineage>
</organism>
<dbReference type="InterPro" id="IPR036866">
    <property type="entry name" value="RibonucZ/Hydroxyglut_hydro"/>
</dbReference>
<evidence type="ECO:0000313" key="2">
    <source>
        <dbReference type="EMBL" id="MFC5381944.1"/>
    </source>
</evidence>
<dbReference type="Gene3D" id="1.10.10.10">
    <property type="entry name" value="Winged helix-like DNA-binding domain superfamily/Winged helix DNA-binding domain"/>
    <property type="match status" value="1"/>
</dbReference>
<dbReference type="SUPFAM" id="SSF56281">
    <property type="entry name" value="Metallo-hydrolase/oxidoreductase"/>
    <property type="match status" value="1"/>
</dbReference>
<dbReference type="Pfam" id="PF00753">
    <property type="entry name" value="Lactamase_B"/>
    <property type="match status" value="1"/>
</dbReference>
<dbReference type="EMBL" id="JBHSLD010000014">
    <property type="protein sequence ID" value="MFC5381944.1"/>
    <property type="molecule type" value="Genomic_DNA"/>
</dbReference>
<dbReference type="InterPro" id="IPR036388">
    <property type="entry name" value="WH-like_DNA-bd_sf"/>
</dbReference>
<keyword evidence="3" id="KW-1185">Reference proteome</keyword>
<sequence>MTGEPRLVRADNPGPMTLEGTNTCLLGAERVLVVDPGPADDAHVAAVLAAAGDALAGVLLTHRHPDHAEALGHPLLRDALAAAGGTVLAADPALGSAPDADRLGAATDEPVELLAVPGHTDDSVALVLPRRRAVLTGDTVLGRGTSVVAHPDGDLTDYLTSLAALRARVGGDGSWRGLPGHGPVLPDLVRALGDLLAHRHARVEQVRTALTALGDDLDDDLDGDALVDAVVARVYPEVTDPVLVHAAGRTVRATLVHLARPATA</sequence>